<comment type="caution">
    <text evidence="31">The sequence shown here is derived from an EMBL/GenBank/DDBJ whole genome shotgun (WGS) entry which is preliminary data.</text>
</comment>
<dbReference type="Gene3D" id="3.30.160.60">
    <property type="entry name" value="Classic Zinc Finger"/>
    <property type="match status" value="2"/>
</dbReference>
<keyword evidence="21" id="KW-0539">Nucleus</keyword>
<evidence type="ECO:0000256" key="23">
    <source>
        <dbReference type="ARBA" id="ARBA00049244"/>
    </source>
</evidence>
<evidence type="ECO:0000256" key="11">
    <source>
        <dbReference type="ARBA" id="ARBA00022705"/>
    </source>
</evidence>
<feature type="compositionally biased region" description="Polar residues" evidence="28">
    <location>
        <begin position="639"/>
        <end position="650"/>
    </location>
</feature>
<evidence type="ECO:0000256" key="13">
    <source>
        <dbReference type="ARBA" id="ARBA00022737"/>
    </source>
</evidence>
<evidence type="ECO:0000256" key="3">
    <source>
        <dbReference type="ARBA" id="ARBA00004123"/>
    </source>
</evidence>
<dbReference type="Pfam" id="PF11799">
    <property type="entry name" value="IMS_C"/>
    <property type="match status" value="1"/>
</dbReference>
<dbReference type="Gene3D" id="3.30.70.270">
    <property type="match status" value="1"/>
</dbReference>
<dbReference type="SMART" id="SM00734">
    <property type="entry name" value="ZnF_Rad18"/>
    <property type="match status" value="2"/>
</dbReference>
<reference evidence="31" key="1">
    <citation type="submission" date="2020-03" db="EMBL/GenBank/DDBJ databases">
        <title>Studies in the Genomics of Life Span.</title>
        <authorList>
            <person name="Glass D."/>
        </authorList>
    </citation>
    <scope>NUCLEOTIDE SEQUENCE</scope>
    <source>
        <strain evidence="31">LTLLF</strain>
        <tissue evidence="31">Muscle</tissue>
    </source>
</reference>
<proteinExistence type="inferred from homology"/>
<dbReference type="SUPFAM" id="SSF56672">
    <property type="entry name" value="DNA/RNA polymerases"/>
    <property type="match status" value="1"/>
</dbReference>
<evidence type="ECO:0000256" key="20">
    <source>
        <dbReference type="ARBA" id="ARBA00023204"/>
    </source>
</evidence>
<keyword evidence="16" id="KW-0862">Zinc</keyword>
<keyword evidence="19" id="KW-0238">DNA-binding</keyword>
<keyword evidence="8" id="KW-0237">DNA synthesis</keyword>
<dbReference type="FunFam" id="3.30.70.270:FF:000151">
    <property type="entry name" value="Polymerase (DNA directed) kappa"/>
    <property type="match status" value="1"/>
</dbReference>
<dbReference type="Gene3D" id="1.10.150.810">
    <property type="match status" value="2"/>
</dbReference>
<evidence type="ECO:0000256" key="2">
    <source>
        <dbReference type="ARBA" id="ARBA00001946"/>
    </source>
</evidence>
<dbReference type="SUPFAM" id="SSF100879">
    <property type="entry name" value="Lesion bypass DNA polymerase (Y-family), little finger domain"/>
    <property type="match status" value="1"/>
</dbReference>
<dbReference type="FunFam" id="1.10.150.810:FF:000002">
    <property type="entry name" value="Polymerase (DNA directed) kappa"/>
    <property type="match status" value="1"/>
</dbReference>
<dbReference type="FunFam" id="3.30.1490.100:FF:000005">
    <property type="entry name" value="DNA polymerase kappa"/>
    <property type="match status" value="1"/>
</dbReference>
<keyword evidence="17" id="KW-0460">Magnesium</keyword>
<evidence type="ECO:0000256" key="19">
    <source>
        <dbReference type="ARBA" id="ARBA00023125"/>
    </source>
</evidence>
<dbReference type="InterPro" id="IPR001126">
    <property type="entry name" value="UmuC"/>
</dbReference>
<dbReference type="GO" id="GO:0008270">
    <property type="term" value="F:zinc ion binding"/>
    <property type="evidence" value="ECO:0007669"/>
    <property type="project" value="UniProtKB-KW"/>
</dbReference>
<dbReference type="PROSITE" id="PS51908">
    <property type="entry name" value="ZF_UBZ4"/>
    <property type="match status" value="2"/>
</dbReference>
<evidence type="ECO:0000256" key="7">
    <source>
        <dbReference type="ARBA" id="ARBA00022457"/>
    </source>
</evidence>
<dbReference type="InterPro" id="IPR043502">
    <property type="entry name" value="DNA/RNA_pol_sf"/>
</dbReference>
<dbReference type="InterPro" id="IPR024728">
    <property type="entry name" value="PolY_HhH_motif"/>
</dbReference>
<evidence type="ECO:0000256" key="15">
    <source>
        <dbReference type="ARBA" id="ARBA00022771"/>
    </source>
</evidence>
<dbReference type="GO" id="GO:0006281">
    <property type="term" value="P:DNA repair"/>
    <property type="evidence" value="ECO:0007669"/>
    <property type="project" value="UniProtKB-KW"/>
</dbReference>
<name>A0A8J6GG22_MICOH</name>
<feature type="domain" description="UBZ4-type" evidence="30">
    <location>
        <begin position="610"/>
        <end position="640"/>
    </location>
</feature>
<evidence type="ECO:0000313" key="32">
    <source>
        <dbReference type="Proteomes" id="UP000710432"/>
    </source>
</evidence>
<keyword evidence="20 26" id="KW-0234">DNA repair</keyword>
<dbReference type="FunFam" id="1.10.150.810:FF:000001">
    <property type="entry name" value="DNA polymerase kappa"/>
    <property type="match status" value="1"/>
</dbReference>
<dbReference type="InterPro" id="IPR043128">
    <property type="entry name" value="Rev_trsase/Diguanyl_cyclase"/>
</dbReference>
<keyword evidence="18" id="KW-0239">DNA-directed DNA polymerase</keyword>
<comment type="function">
    <text evidence="24">DNA polymerase specifically involved in DNA repair. Plays an important role in translesion synthesis, where the normal high-fidelity DNA polymerases cannot proceed and DNA synthesis stalls. Depending on the context, it inserts the correct base, but causes frequent base transitions, transversions and frameshifts. Lacks 3'-5' proofreading exonuclease activity. Forms a Schiff base with 5'-deoxyribose phosphate at abasic sites, but does not have lyase activity.</text>
</comment>
<dbReference type="GO" id="GO:0042276">
    <property type="term" value="P:error-prone translesion synthesis"/>
    <property type="evidence" value="ECO:0007669"/>
    <property type="project" value="TreeGrafter"/>
</dbReference>
<feature type="compositionally biased region" description="Basic and acidic residues" evidence="28">
    <location>
        <begin position="656"/>
        <end position="676"/>
    </location>
</feature>
<dbReference type="AlphaFoldDB" id="A0A8J6GG22"/>
<dbReference type="Proteomes" id="UP000710432">
    <property type="component" value="Unassembled WGS sequence"/>
</dbReference>
<keyword evidence="10" id="KW-0548">Nucleotidyltransferase</keyword>
<dbReference type="PANTHER" id="PTHR11076:SF33">
    <property type="entry name" value="DNA POLYMERASE KAPPA"/>
    <property type="match status" value="1"/>
</dbReference>
<evidence type="ECO:0000256" key="12">
    <source>
        <dbReference type="ARBA" id="ARBA00022723"/>
    </source>
</evidence>
<dbReference type="InterPro" id="IPR036775">
    <property type="entry name" value="DNA_pol_Y-fam_lit_finger_sf"/>
</dbReference>
<feature type="domain" description="UmuC" evidence="29">
    <location>
        <begin position="102"/>
        <end position="359"/>
    </location>
</feature>
<dbReference type="PANTHER" id="PTHR11076">
    <property type="entry name" value="DNA REPAIR POLYMERASE UMUC / TRANSFERASE FAMILY MEMBER"/>
    <property type="match status" value="1"/>
</dbReference>
<dbReference type="InterPro" id="IPR006642">
    <property type="entry name" value="Rad18_UBZ4"/>
</dbReference>
<sequence length="835" mass="93654">MDNTKEKNNYKNDLLLRMGLNDNKAGMEGLDKEKINKIIMDATKGSRFYGNELKKEKQVNQRIANMMQQKAQITNQQLRKAQLEVDRFAMELERNRNLNNTIVHVDMDAFYAAVEMRDNPELKDKPIAVGSMSMLATSNYHARRFGVRAALPGFIAKRLCPQLIIVPPNFDKYRAVSKEVKEILAEYDPNFMAVSLDEAYLNITQHLEERQDWPEGKRRYFSKTGNSVKIDLGEPGKEADKLNEDEGSISPLLFEDSPPDLQPKGNPSQLNSEEQSNLQILQNSVVFGTSAEEVVKEIRFRIEQKTTLTASAGIAPNTMLAKVCSDKNKPNGQYQILPSRKAVMDFIKDLPIRKVSGIGKVTEKMLMALGIVTCTELYQQRALLSLLFSETSWHYFLHIALGLGSTELARTFSEIFKTEEQYSLCQELCTELARDLQKEGLKGRTVTVKLKNVNFEVKTRASTVQSTLSTAEEIFAVAKELLRTEISAASPHPLRLRLMGVRMSTFSNEDDKKHQQRSIIGFLQAGHQALPSPGYVLDKTDKTEFEKPLEMSHKKSFFDKKRSERILSHQDAHHCEIVDQQAVQTSQPFQALKKTSESLETSKNSNNCQTFTCPVCFREQEGISLEAFNEHVDACLDEPSTSENSDSRASSAAIGQKEDVHHSIPLREKRDDEDAKITSADGEDLAETEDNSLKAASMDTLGSNHGKEECSDTPNQSCPVSLANETVRILSRQESIQHCPDEVVTGRALVCPVCNLEQKTSDLTLFNVHVDICLNKGIIQELRKNEVNSANQPKGSSRSTEMCSSEDERLVKLCPSSADVRVSVAVCEGRKIRSS</sequence>
<evidence type="ECO:0000259" key="30">
    <source>
        <dbReference type="PROSITE" id="PS51908"/>
    </source>
</evidence>
<dbReference type="GO" id="GO:0005634">
    <property type="term" value="C:nucleus"/>
    <property type="evidence" value="ECO:0007669"/>
    <property type="project" value="UniProtKB-SubCell"/>
</dbReference>
<evidence type="ECO:0000256" key="17">
    <source>
        <dbReference type="ARBA" id="ARBA00022842"/>
    </source>
</evidence>
<keyword evidence="12" id="KW-0479">Metal-binding</keyword>
<keyword evidence="22" id="KW-0704">Schiff base</keyword>
<feature type="compositionally biased region" description="Polar residues" evidence="28">
    <location>
        <begin position="265"/>
        <end position="275"/>
    </location>
</feature>
<evidence type="ECO:0000256" key="9">
    <source>
        <dbReference type="ARBA" id="ARBA00022679"/>
    </source>
</evidence>
<evidence type="ECO:0000256" key="22">
    <source>
        <dbReference type="ARBA" id="ARBA00023270"/>
    </source>
</evidence>
<evidence type="ECO:0000256" key="24">
    <source>
        <dbReference type="ARBA" id="ARBA00054552"/>
    </source>
</evidence>
<accession>A0A8J6GG22</accession>
<keyword evidence="15 26" id="KW-0863">Zinc-finger</keyword>
<dbReference type="Pfam" id="PF11798">
    <property type="entry name" value="IMS_HHH"/>
    <property type="match status" value="1"/>
</dbReference>
<keyword evidence="27" id="KW-0175">Coiled coil</keyword>
<dbReference type="CDD" id="cd03586">
    <property type="entry name" value="PolY_Pol_IV_kappa"/>
    <property type="match status" value="1"/>
</dbReference>
<evidence type="ECO:0000256" key="6">
    <source>
        <dbReference type="ARBA" id="ARBA00016178"/>
    </source>
</evidence>
<evidence type="ECO:0000256" key="18">
    <source>
        <dbReference type="ARBA" id="ARBA00022932"/>
    </source>
</evidence>
<evidence type="ECO:0000256" key="10">
    <source>
        <dbReference type="ARBA" id="ARBA00022695"/>
    </source>
</evidence>
<dbReference type="GO" id="GO:0006260">
    <property type="term" value="P:DNA replication"/>
    <property type="evidence" value="ECO:0007669"/>
    <property type="project" value="UniProtKB-KW"/>
</dbReference>
<comment type="similarity">
    <text evidence="4">Belongs to the DNA polymerase type-Y family.</text>
</comment>
<keyword evidence="14 26" id="KW-0227">DNA damage</keyword>
<dbReference type="InterPro" id="IPR022880">
    <property type="entry name" value="DNApol_IV"/>
</dbReference>
<keyword evidence="13" id="KW-0677">Repeat</keyword>
<keyword evidence="9" id="KW-0808">Transferase</keyword>
<evidence type="ECO:0000256" key="28">
    <source>
        <dbReference type="SAM" id="MobiDB-lite"/>
    </source>
</evidence>
<evidence type="ECO:0000256" key="16">
    <source>
        <dbReference type="ARBA" id="ARBA00022833"/>
    </source>
</evidence>
<organism evidence="31 32">
    <name type="scientific">Microtus ochrogaster</name>
    <name type="common">Prairie vole</name>
    <dbReference type="NCBI Taxonomy" id="79684"/>
    <lineage>
        <taxon>Eukaryota</taxon>
        <taxon>Metazoa</taxon>
        <taxon>Chordata</taxon>
        <taxon>Craniata</taxon>
        <taxon>Vertebrata</taxon>
        <taxon>Euteleostomi</taxon>
        <taxon>Mammalia</taxon>
        <taxon>Eutheria</taxon>
        <taxon>Euarchontoglires</taxon>
        <taxon>Glires</taxon>
        <taxon>Rodentia</taxon>
        <taxon>Myomorpha</taxon>
        <taxon>Muroidea</taxon>
        <taxon>Cricetidae</taxon>
        <taxon>Arvicolinae</taxon>
        <taxon>Microtus</taxon>
    </lineage>
</organism>
<feature type="domain" description="UBZ4-type" evidence="30">
    <location>
        <begin position="748"/>
        <end position="778"/>
    </location>
</feature>
<comment type="cofactor">
    <cofactor evidence="1">
        <name>Mn(2+)</name>
        <dbReference type="ChEBI" id="CHEBI:29035"/>
    </cofactor>
</comment>
<evidence type="ECO:0000256" key="8">
    <source>
        <dbReference type="ARBA" id="ARBA00022634"/>
    </source>
</evidence>
<dbReference type="Gene3D" id="3.40.1170.60">
    <property type="match status" value="1"/>
</dbReference>
<evidence type="ECO:0000256" key="25">
    <source>
        <dbReference type="ARBA" id="ARBA00075994"/>
    </source>
</evidence>
<evidence type="ECO:0000256" key="5">
    <source>
        <dbReference type="ARBA" id="ARBA00012417"/>
    </source>
</evidence>
<keyword evidence="11" id="KW-0235">DNA replication</keyword>
<dbReference type="PROSITE" id="PS50173">
    <property type="entry name" value="UMUC"/>
    <property type="match status" value="1"/>
</dbReference>
<dbReference type="InterPro" id="IPR050116">
    <property type="entry name" value="DNA_polymerase-Y"/>
</dbReference>
<evidence type="ECO:0000313" key="31">
    <source>
        <dbReference type="EMBL" id="KAH0512741.1"/>
    </source>
</evidence>
<dbReference type="FunFam" id="1.10.150.20:FF:000039">
    <property type="entry name" value="Polymerase (DNA directed) kappa"/>
    <property type="match status" value="1"/>
</dbReference>
<dbReference type="EMBL" id="JAATJU010021815">
    <property type="protein sequence ID" value="KAH0512741.1"/>
    <property type="molecule type" value="Genomic_DNA"/>
</dbReference>
<evidence type="ECO:0000256" key="21">
    <source>
        <dbReference type="ARBA" id="ARBA00023242"/>
    </source>
</evidence>
<evidence type="ECO:0000259" key="29">
    <source>
        <dbReference type="PROSITE" id="PS50173"/>
    </source>
</evidence>
<comment type="subcellular location">
    <subcellularLocation>
        <location evidence="3">Nucleus</location>
    </subcellularLocation>
</comment>
<evidence type="ECO:0000256" key="27">
    <source>
        <dbReference type="SAM" id="Coils"/>
    </source>
</evidence>
<dbReference type="Gene3D" id="3.30.1490.100">
    <property type="entry name" value="DNA polymerase, Y-family, little finger domain"/>
    <property type="match status" value="1"/>
</dbReference>
<feature type="compositionally biased region" description="Acidic residues" evidence="28">
    <location>
        <begin position="681"/>
        <end position="690"/>
    </location>
</feature>
<feature type="region of interest" description="Disordered" evidence="28">
    <location>
        <begin position="249"/>
        <end position="275"/>
    </location>
</feature>
<dbReference type="FunFam" id="3.30.160.60:FF:000807">
    <property type="entry name" value="Polymerase (DNA directed) kappa"/>
    <property type="match status" value="1"/>
</dbReference>
<dbReference type="GO" id="GO:0003684">
    <property type="term" value="F:damaged DNA binding"/>
    <property type="evidence" value="ECO:0007669"/>
    <property type="project" value="InterPro"/>
</dbReference>
<evidence type="ECO:0000256" key="1">
    <source>
        <dbReference type="ARBA" id="ARBA00001936"/>
    </source>
</evidence>
<gene>
    <name evidence="31" type="ORF">LTLLF_143255</name>
</gene>
<evidence type="ECO:0000256" key="26">
    <source>
        <dbReference type="PROSITE-ProRule" id="PRU01256"/>
    </source>
</evidence>
<dbReference type="FunFam" id="3.30.160.60:FF:000956">
    <property type="entry name" value="DNA polymerase kappa"/>
    <property type="match status" value="1"/>
</dbReference>
<dbReference type="FunFam" id="3.40.1170.60:FF:000002">
    <property type="entry name" value="Polymerase (DNA directed) kappa"/>
    <property type="match status" value="1"/>
</dbReference>
<evidence type="ECO:0000256" key="4">
    <source>
        <dbReference type="ARBA" id="ARBA00010945"/>
    </source>
</evidence>
<dbReference type="GO" id="GO:0003887">
    <property type="term" value="F:DNA-directed DNA polymerase activity"/>
    <property type="evidence" value="ECO:0007669"/>
    <property type="project" value="UniProtKB-KW"/>
</dbReference>
<feature type="coiled-coil region" evidence="27">
    <location>
        <begin position="56"/>
        <end position="86"/>
    </location>
</feature>
<feature type="region of interest" description="Disordered" evidence="28">
    <location>
        <begin position="637"/>
        <end position="717"/>
    </location>
</feature>
<keyword evidence="7" id="KW-0515">Mutator protein</keyword>
<dbReference type="InterPro" id="IPR017961">
    <property type="entry name" value="DNA_pol_Y-fam_little_finger"/>
</dbReference>
<protein>
    <recommendedName>
        <fullName evidence="6">DNA polymerase kappa</fullName>
        <ecNumber evidence="5">2.7.7.7</ecNumber>
    </recommendedName>
    <alternativeName>
        <fullName evidence="25">DINB protein</fullName>
    </alternativeName>
</protein>
<comment type="cofactor">
    <cofactor evidence="2">
        <name>Mg(2+)</name>
        <dbReference type="ChEBI" id="CHEBI:18420"/>
    </cofactor>
</comment>
<comment type="catalytic activity">
    <reaction evidence="23">
        <text>DNA(n) + a 2'-deoxyribonucleoside 5'-triphosphate = DNA(n+1) + diphosphate</text>
        <dbReference type="Rhea" id="RHEA:22508"/>
        <dbReference type="Rhea" id="RHEA-COMP:17339"/>
        <dbReference type="Rhea" id="RHEA-COMP:17340"/>
        <dbReference type="ChEBI" id="CHEBI:33019"/>
        <dbReference type="ChEBI" id="CHEBI:61560"/>
        <dbReference type="ChEBI" id="CHEBI:173112"/>
        <dbReference type="EC" id="2.7.7.7"/>
    </reaction>
</comment>
<dbReference type="EC" id="2.7.7.7" evidence="5"/>
<evidence type="ECO:0000256" key="14">
    <source>
        <dbReference type="ARBA" id="ARBA00022763"/>
    </source>
</evidence>
<dbReference type="Pfam" id="PF00817">
    <property type="entry name" value="IMS"/>
    <property type="match status" value="1"/>
</dbReference>